<name>A0AAD9KS70_RIDPI</name>
<feature type="region of interest" description="Disordered" evidence="18">
    <location>
        <begin position="1035"/>
        <end position="1065"/>
    </location>
</feature>
<feature type="coiled-coil region" evidence="17">
    <location>
        <begin position="1351"/>
        <end position="1423"/>
    </location>
</feature>
<evidence type="ECO:0000256" key="15">
    <source>
        <dbReference type="PROSITE-ProRule" id="PRU00235"/>
    </source>
</evidence>
<dbReference type="GO" id="GO:0005737">
    <property type="term" value="C:cytoplasm"/>
    <property type="evidence" value="ECO:0007669"/>
    <property type="project" value="UniProtKB-SubCell"/>
</dbReference>
<feature type="compositionally biased region" description="Low complexity" evidence="18">
    <location>
        <begin position="1188"/>
        <end position="1203"/>
    </location>
</feature>
<keyword evidence="11 16" id="KW-0547">Nucleotide-binding</keyword>
<evidence type="ECO:0000256" key="1">
    <source>
        <dbReference type="ARBA" id="ARBA00001946"/>
    </source>
</evidence>
<feature type="compositionally biased region" description="Low complexity" evidence="18">
    <location>
        <begin position="967"/>
        <end position="977"/>
    </location>
</feature>
<evidence type="ECO:0000256" key="6">
    <source>
        <dbReference type="ARBA" id="ARBA00022527"/>
    </source>
</evidence>
<dbReference type="FunFam" id="3.30.200.20:FF:000097">
    <property type="entry name" value="Probable serine/threonine-protein kinase nek1"/>
    <property type="match status" value="1"/>
</dbReference>
<dbReference type="Pfam" id="PF00069">
    <property type="entry name" value="Pkinase"/>
    <property type="match status" value="1"/>
</dbReference>
<feature type="region of interest" description="Disordered" evidence="18">
    <location>
        <begin position="1"/>
        <end position="26"/>
    </location>
</feature>
<evidence type="ECO:0000313" key="20">
    <source>
        <dbReference type="EMBL" id="KAK2176496.1"/>
    </source>
</evidence>
<feature type="binding site" evidence="16">
    <location>
        <position position="326"/>
    </location>
    <ligand>
        <name>ATP</name>
        <dbReference type="ChEBI" id="CHEBI:30616"/>
    </ligand>
</feature>
<dbReference type="PROSITE" id="PS00108">
    <property type="entry name" value="PROTEIN_KINASE_ST"/>
    <property type="match status" value="1"/>
</dbReference>
<evidence type="ECO:0000256" key="11">
    <source>
        <dbReference type="ARBA" id="ARBA00022741"/>
    </source>
</evidence>
<evidence type="ECO:0000256" key="18">
    <source>
        <dbReference type="SAM" id="MobiDB-lite"/>
    </source>
</evidence>
<evidence type="ECO:0000256" key="9">
    <source>
        <dbReference type="ARBA" id="ARBA00022723"/>
    </source>
</evidence>
<dbReference type="FunFam" id="1.10.510.10:FF:000262">
    <property type="entry name" value="Serine/threonine-protein kinase Nek8"/>
    <property type="match status" value="1"/>
</dbReference>
<dbReference type="EMBL" id="JAODUO010000660">
    <property type="protein sequence ID" value="KAK2176496.1"/>
    <property type="molecule type" value="Genomic_DNA"/>
</dbReference>
<dbReference type="Gene3D" id="1.10.510.10">
    <property type="entry name" value="Transferase(Phosphotransferase) domain 1"/>
    <property type="match status" value="1"/>
</dbReference>
<evidence type="ECO:0000313" key="21">
    <source>
        <dbReference type="Proteomes" id="UP001209878"/>
    </source>
</evidence>
<dbReference type="InterPro" id="IPR058923">
    <property type="entry name" value="RCC1-like_dom"/>
</dbReference>
<dbReference type="Pfam" id="PF25390">
    <property type="entry name" value="WD40_RLD"/>
    <property type="match status" value="1"/>
</dbReference>
<dbReference type="Gene3D" id="2.130.10.30">
    <property type="entry name" value="Regulator of chromosome condensation 1/beta-lactamase-inhibitor protein II"/>
    <property type="match status" value="1"/>
</dbReference>
<keyword evidence="12" id="KW-0418">Kinase</keyword>
<accession>A0AAD9KS70</accession>
<dbReference type="PROSITE" id="PS50012">
    <property type="entry name" value="RCC1_3"/>
    <property type="match status" value="4"/>
</dbReference>
<dbReference type="InterPro" id="IPR008271">
    <property type="entry name" value="Ser/Thr_kinase_AS"/>
</dbReference>
<keyword evidence="5" id="KW-0963">Cytoplasm</keyword>
<keyword evidence="9" id="KW-0479">Metal-binding</keyword>
<evidence type="ECO:0000256" key="7">
    <source>
        <dbReference type="ARBA" id="ARBA00022553"/>
    </source>
</evidence>
<dbReference type="SUPFAM" id="SSF56112">
    <property type="entry name" value="Protein kinase-like (PK-like)"/>
    <property type="match status" value="1"/>
</dbReference>
<dbReference type="PROSITE" id="PS50011">
    <property type="entry name" value="PROTEIN_KINASE_DOM"/>
    <property type="match status" value="1"/>
</dbReference>
<feature type="repeat" description="RCC1" evidence="15">
    <location>
        <begin position="726"/>
        <end position="775"/>
    </location>
</feature>
<feature type="repeat" description="RCC1" evidence="15">
    <location>
        <begin position="843"/>
        <end position="894"/>
    </location>
</feature>
<dbReference type="EC" id="2.7.11.1" evidence="4"/>
<feature type="compositionally biased region" description="Low complexity" evidence="18">
    <location>
        <begin position="1264"/>
        <end position="1276"/>
    </location>
</feature>
<dbReference type="InterPro" id="IPR000719">
    <property type="entry name" value="Prot_kinase_dom"/>
</dbReference>
<feature type="repeat" description="RCC1" evidence="15">
    <location>
        <begin position="622"/>
        <end position="673"/>
    </location>
</feature>
<gene>
    <name evidence="20" type="ORF">NP493_659g01054</name>
</gene>
<feature type="region of interest" description="Disordered" evidence="18">
    <location>
        <begin position="61"/>
        <end position="111"/>
    </location>
</feature>
<sequence length="1453" mass="157711">MAEDVKTAVSKDTKTITSKSVSNFANTSYGPVDNACGCGSANSHDDELQVIKLPVDEAVTISKEGGRRASRTHNRQDSYTGKSDDDGGKRDSRPTHHRQDSNSTSLAAPHRLLVVSNKTKNNVIMQAAALPNVMIVQYKYESVTLEALLATIAQQLGRKKVESIALAFNLSGVVLCISGKDDKVVSKESMEEDACVREFFNQLVCHHLDERCSSRRLDLLACGNVAQGTSGTAIVQQLEALLAVPVGISKDLVGRDIVWQGQPNEENTKTTCVSDLYFHVDRIRNWSRSSQQTLAGFEKIRTVGKGAYGTAVLYRKKDDDSLVILKEINLHDLSASERNMALNEVVVLEMMDHPNIIRYYDSFEEDGTVVIEMEYADGGTLSQYLLEQSEPLEEREILSMFQQMVAAIKYVHQHNVLHRDLKTANIFLTKEGVVKIGDFGISKLMSTTNPAASTVLGTPYYISPEMCEGKSYRDKSDIWALGCILYEMACQQKTFDGSNLPAVVNKIMKGQFAPVKGRYTSELKDMIEAMLQQSPDDRPSAAQLWDQLPKLLSKYEDPQSDCEEDPLTSSDNTIGRKRRKRSVLYYFEMASRDLTPIDLPSRLKIRDVAVGYNFVIAVSNERMVYTWGEGGSGQLGHGNHDSHSHPEVVQALKGKSIVRACCGDGFSIFASDNGIVMTCGDGSSGCLGHGDRASASKPRLIEALLSVDVRSIACGPHHVVAVASEGDVYSWGRATDGCLGLGHEENQCVPVKVAVRDKVQSCYCGRDGSMLLTDVGCVLACGNNEYNKLGLNQRQGFLMAMKNIFNKTVSGEKMFTLVKTLVHHKVVSLSMGAHHTAVVVEPGHVYMMGRNSEAQLGLGNTKQYSAPIEVKLFNEKPALRVRCGEYFSVAATSKNVVLFWGTKVTSSVSTEDVNSCRSGSTTTTNLCGSGDVCLDGGHSVNSASGELTSGACGGTTSCGAARSAGSECEGASAGGSRRNPETGEGSPSKGSTSASPVAGTLERDAFSDSTSNATVEKTAATVAAAAAAAATATAAGSGFNPLSSSRVQSAGPGSTKETEKGGTEVILQPTPLFRLDSSGSHSQARDTVTLSNIFCQGEHFFVQVETTGPPSKRKSRRKRCFRKRFNCERFEGSQRQMRMSASSREGGDEYSSEASELDSHSTLPLWLKQELADSEAVNDGNEADATSGEDSSAIASKSSTGSIHINVHLKQGDGSLGEGTLGSSSQSDRPKALKEKIPIDSVEKVSKTKVKKSQPEKTVVHENGLPGLSADPLSSSSSSDAMTVALHAAKEEKASAGKKSLVGPVMRATPTAPYRAKAGPAPSVKPPHRLRSQGKTRRCDSGKETVSAGQRDSVELEKMQMELERLKVEKEEAELRLKRLEKDKDKERERIRQEAERKAQEHEVELKREIEHLRSELHEQSHQLHDNYNVVRSMQVRHFTHFSCRIVMVVVDN</sequence>
<organism evidence="20 21">
    <name type="scientific">Ridgeia piscesae</name>
    <name type="common">Tubeworm</name>
    <dbReference type="NCBI Taxonomy" id="27915"/>
    <lineage>
        <taxon>Eukaryota</taxon>
        <taxon>Metazoa</taxon>
        <taxon>Spiralia</taxon>
        <taxon>Lophotrochozoa</taxon>
        <taxon>Annelida</taxon>
        <taxon>Polychaeta</taxon>
        <taxon>Sedentaria</taxon>
        <taxon>Canalipalpata</taxon>
        <taxon>Sabellida</taxon>
        <taxon>Siboglinidae</taxon>
        <taxon>Ridgeia</taxon>
    </lineage>
</organism>
<dbReference type="InterPro" id="IPR000408">
    <property type="entry name" value="Reg_chr_condens"/>
</dbReference>
<dbReference type="GO" id="GO:0046872">
    <property type="term" value="F:metal ion binding"/>
    <property type="evidence" value="ECO:0007669"/>
    <property type="project" value="UniProtKB-KW"/>
</dbReference>
<feature type="compositionally biased region" description="Basic and acidic residues" evidence="18">
    <location>
        <begin position="1"/>
        <end position="14"/>
    </location>
</feature>
<dbReference type="SMART" id="SM00220">
    <property type="entry name" value="S_TKc"/>
    <property type="match status" value="1"/>
</dbReference>
<evidence type="ECO:0000256" key="12">
    <source>
        <dbReference type="ARBA" id="ARBA00022777"/>
    </source>
</evidence>
<feature type="compositionally biased region" description="Basic and acidic residues" evidence="18">
    <location>
        <begin position="1228"/>
        <end position="1246"/>
    </location>
</feature>
<reference evidence="20" key="1">
    <citation type="journal article" date="2023" name="Mol. Biol. Evol.">
        <title>Third-Generation Sequencing Reveals the Adaptive Role of the Epigenome in Three Deep-Sea Polychaetes.</title>
        <authorList>
            <person name="Perez M."/>
            <person name="Aroh O."/>
            <person name="Sun Y."/>
            <person name="Lan Y."/>
            <person name="Juniper S.K."/>
            <person name="Young C.R."/>
            <person name="Angers B."/>
            <person name="Qian P.Y."/>
        </authorList>
    </citation>
    <scope>NUCLEOTIDE SEQUENCE</scope>
    <source>
        <strain evidence="20">R07B-5</strain>
    </source>
</reference>
<proteinExistence type="inferred from homology"/>
<evidence type="ECO:0000256" key="2">
    <source>
        <dbReference type="ARBA" id="ARBA00004496"/>
    </source>
</evidence>
<evidence type="ECO:0000259" key="19">
    <source>
        <dbReference type="PROSITE" id="PS50011"/>
    </source>
</evidence>
<comment type="subcellular location">
    <subcellularLocation>
        <location evidence="2">Cytoplasm</location>
    </subcellularLocation>
</comment>
<dbReference type="GO" id="GO:0004674">
    <property type="term" value="F:protein serine/threonine kinase activity"/>
    <property type="evidence" value="ECO:0007669"/>
    <property type="project" value="UniProtKB-KW"/>
</dbReference>
<dbReference type="CDD" id="cd08215">
    <property type="entry name" value="STKc_Nek"/>
    <property type="match status" value="1"/>
</dbReference>
<dbReference type="Gene3D" id="3.30.200.20">
    <property type="entry name" value="Phosphorylase Kinase, domain 1"/>
    <property type="match status" value="1"/>
</dbReference>
<dbReference type="PANTHER" id="PTHR44535">
    <property type="entry name" value="PROTEIN CBG16200"/>
    <property type="match status" value="1"/>
</dbReference>
<dbReference type="PRINTS" id="PR00633">
    <property type="entry name" value="RCCNDNSATION"/>
</dbReference>
<feature type="compositionally biased region" description="Polar residues" evidence="18">
    <location>
        <begin position="15"/>
        <end position="26"/>
    </location>
</feature>
<feature type="repeat" description="RCC1" evidence="15">
    <location>
        <begin position="674"/>
        <end position="725"/>
    </location>
</feature>
<evidence type="ECO:0000256" key="4">
    <source>
        <dbReference type="ARBA" id="ARBA00012513"/>
    </source>
</evidence>
<dbReference type="Proteomes" id="UP001209878">
    <property type="component" value="Unassembled WGS sequence"/>
</dbReference>
<evidence type="ECO:0000256" key="13">
    <source>
        <dbReference type="ARBA" id="ARBA00022840"/>
    </source>
</evidence>
<evidence type="ECO:0000256" key="16">
    <source>
        <dbReference type="PROSITE-ProRule" id="PRU10141"/>
    </source>
</evidence>
<evidence type="ECO:0000256" key="10">
    <source>
        <dbReference type="ARBA" id="ARBA00022737"/>
    </source>
</evidence>
<protein>
    <recommendedName>
        <fullName evidence="4">non-specific serine/threonine protein kinase</fullName>
        <ecNumber evidence="4">2.7.11.1</ecNumber>
    </recommendedName>
</protein>
<dbReference type="PROSITE" id="PS00107">
    <property type="entry name" value="PROTEIN_KINASE_ATP"/>
    <property type="match status" value="1"/>
</dbReference>
<feature type="compositionally biased region" description="Low complexity" evidence="18">
    <location>
        <begin position="1133"/>
        <end position="1144"/>
    </location>
</feature>
<dbReference type="InterPro" id="IPR017441">
    <property type="entry name" value="Protein_kinase_ATP_BS"/>
</dbReference>
<dbReference type="InterPro" id="IPR051997">
    <property type="entry name" value="STK_NEK"/>
</dbReference>
<evidence type="ECO:0000256" key="14">
    <source>
        <dbReference type="ARBA" id="ARBA00022842"/>
    </source>
</evidence>
<keyword evidence="10" id="KW-0677">Repeat</keyword>
<evidence type="ECO:0000256" key="5">
    <source>
        <dbReference type="ARBA" id="ARBA00022490"/>
    </source>
</evidence>
<feature type="region of interest" description="Disordered" evidence="18">
    <location>
        <begin position="1175"/>
        <end position="1276"/>
    </location>
</feature>
<comment type="caution">
    <text evidence="20">The sequence shown here is derived from an EMBL/GenBank/DDBJ whole genome shotgun (WGS) entry which is preliminary data.</text>
</comment>
<dbReference type="SUPFAM" id="SSF50985">
    <property type="entry name" value="RCC1/BLIP-II"/>
    <property type="match status" value="1"/>
</dbReference>
<keyword evidence="17" id="KW-0175">Coiled coil</keyword>
<comment type="similarity">
    <text evidence="3">Belongs to the protein kinase superfamily. NEK Ser/Thr protein kinase family. NIMA subfamily.</text>
</comment>
<feature type="region of interest" description="Disordered" evidence="18">
    <location>
        <begin position="1132"/>
        <end position="1156"/>
    </location>
</feature>
<dbReference type="PANTHER" id="PTHR44535:SF5">
    <property type="entry name" value="PROTEIN KINASE DOMAIN-CONTAINING PROTEIN"/>
    <property type="match status" value="1"/>
</dbReference>
<keyword evidence="6" id="KW-0723">Serine/threonine-protein kinase</keyword>
<keyword evidence="8" id="KW-0808">Transferase</keyword>
<evidence type="ECO:0000256" key="3">
    <source>
        <dbReference type="ARBA" id="ARBA00010886"/>
    </source>
</evidence>
<comment type="cofactor">
    <cofactor evidence="1">
        <name>Mg(2+)</name>
        <dbReference type="ChEBI" id="CHEBI:18420"/>
    </cofactor>
</comment>
<evidence type="ECO:0000256" key="17">
    <source>
        <dbReference type="SAM" id="Coils"/>
    </source>
</evidence>
<feature type="compositionally biased region" description="Basic residues" evidence="18">
    <location>
        <begin position="1326"/>
        <end position="1336"/>
    </location>
</feature>
<dbReference type="InterPro" id="IPR011009">
    <property type="entry name" value="Kinase-like_dom_sf"/>
</dbReference>
<keyword evidence="7" id="KW-0597">Phosphoprotein</keyword>
<feature type="compositionally biased region" description="Basic and acidic residues" evidence="18">
    <location>
        <begin position="82"/>
        <end position="100"/>
    </location>
</feature>
<evidence type="ECO:0000256" key="8">
    <source>
        <dbReference type="ARBA" id="ARBA00022679"/>
    </source>
</evidence>
<keyword evidence="13 16" id="KW-0067">ATP-binding</keyword>
<feature type="region of interest" description="Disordered" evidence="18">
    <location>
        <begin position="1312"/>
        <end position="1350"/>
    </location>
</feature>
<keyword evidence="21" id="KW-1185">Reference proteome</keyword>
<dbReference type="InterPro" id="IPR009091">
    <property type="entry name" value="RCC1/BLIP-II"/>
</dbReference>
<feature type="compositionally biased region" description="Polar residues" evidence="18">
    <location>
        <begin position="1040"/>
        <end position="1052"/>
    </location>
</feature>
<dbReference type="GO" id="GO:0005524">
    <property type="term" value="F:ATP binding"/>
    <property type="evidence" value="ECO:0007669"/>
    <property type="project" value="UniProtKB-UniRule"/>
</dbReference>
<feature type="region of interest" description="Disordered" evidence="18">
    <location>
        <begin position="967"/>
        <end position="999"/>
    </location>
</feature>
<feature type="domain" description="Protein kinase" evidence="19">
    <location>
        <begin position="297"/>
        <end position="551"/>
    </location>
</feature>
<keyword evidence="14" id="KW-0460">Magnesium</keyword>